<sequence length="182" mass="19300">MMEWVQTLPIVGGVAFLYLVILLRAGGTYALGRGARKAANRGKVAAWLESERVERASRIINKWGAPVVAFSFLTVGFQTAANAAAGLTGMSLKRYLPALAVGGFAWAVIYATVGLAAVALWLELFLHSPWAAVAALALVVVLIIYLVGHRRRTGHTIAPIGTGDEGENGEDASRSEMPASRP</sequence>
<dbReference type="EMBL" id="DWZH01000093">
    <property type="protein sequence ID" value="HJB11229.1"/>
    <property type="molecule type" value="Genomic_DNA"/>
</dbReference>
<reference evidence="4" key="2">
    <citation type="submission" date="2021-04" db="EMBL/GenBank/DDBJ databases">
        <authorList>
            <person name="Gilroy R."/>
        </authorList>
    </citation>
    <scope>NUCLEOTIDE SEQUENCE</scope>
    <source>
        <strain evidence="4">ChiHjej13B12-24818</strain>
    </source>
</reference>
<proteinExistence type="predicted"/>
<evidence type="ECO:0000256" key="1">
    <source>
        <dbReference type="SAM" id="MobiDB-lite"/>
    </source>
</evidence>
<feature type="transmembrane region" description="Helical" evidence="2">
    <location>
        <begin position="98"/>
        <end position="122"/>
    </location>
</feature>
<evidence type="ECO:0000259" key="3">
    <source>
        <dbReference type="Pfam" id="PF09335"/>
    </source>
</evidence>
<evidence type="ECO:0000313" key="4">
    <source>
        <dbReference type="EMBL" id="HJB11229.1"/>
    </source>
</evidence>
<feature type="domain" description="VTT" evidence="3">
    <location>
        <begin position="10"/>
        <end position="114"/>
    </location>
</feature>
<comment type="caution">
    <text evidence="4">The sequence shown here is derived from an EMBL/GenBank/DDBJ whole genome shotgun (WGS) entry which is preliminary data.</text>
</comment>
<protein>
    <submittedName>
        <fullName evidence="4">VTT domain-containing protein</fullName>
    </submittedName>
</protein>
<keyword evidence="2" id="KW-0472">Membrane</keyword>
<keyword evidence="2" id="KW-1133">Transmembrane helix</keyword>
<accession>A0A9D2LEP3</accession>
<keyword evidence="2" id="KW-0812">Transmembrane</keyword>
<dbReference type="InterPro" id="IPR032816">
    <property type="entry name" value="VTT_dom"/>
</dbReference>
<organism evidence="4 5">
    <name type="scientific">Candidatus Brachybacterium merdavium</name>
    <dbReference type="NCBI Taxonomy" id="2838513"/>
    <lineage>
        <taxon>Bacteria</taxon>
        <taxon>Bacillati</taxon>
        <taxon>Actinomycetota</taxon>
        <taxon>Actinomycetes</taxon>
        <taxon>Micrococcales</taxon>
        <taxon>Dermabacteraceae</taxon>
        <taxon>Brachybacterium</taxon>
    </lineage>
</organism>
<dbReference type="Pfam" id="PF09335">
    <property type="entry name" value="VTT_dom"/>
    <property type="match status" value="1"/>
</dbReference>
<evidence type="ECO:0000313" key="5">
    <source>
        <dbReference type="Proteomes" id="UP000823823"/>
    </source>
</evidence>
<dbReference type="Proteomes" id="UP000823823">
    <property type="component" value="Unassembled WGS sequence"/>
</dbReference>
<feature type="transmembrane region" description="Helical" evidence="2">
    <location>
        <begin position="128"/>
        <end position="147"/>
    </location>
</feature>
<gene>
    <name evidence="4" type="ORF">H9786_12005</name>
</gene>
<feature type="region of interest" description="Disordered" evidence="1">
    <location>
        <begin position="157"/>
        <end position="182"/>
    </location>
</feature>
<evidence type="ECO:0000256" key="2">
    <source>
        <dbReference type="SAM" id="Phobius"/>
    </source>
</evidence>
<reference evidence="4" key="1">
    <citation type="journal article" date="2021" name="PeerJ">
        <title>Extensive microbial diversity within the chicken gut microbiome revealed by metagenomics and culture.</title>
        <authorList>
            <person name="Gilroy R."/>
            <person name="Ravi A."/>
            <person name="Getino M."/>
            <person name="Pursley I."/>
            <person name="Horton D.L."/>
            <person name="Alikhan N.F."/>
            <person name="Baker D."/>
            <person name="Gharbi K."/>
            <person name="Hall N."/>
            <person name="Watson M."/>
            <person name="Adriaenssens E.M."/>
            <person name="Foster-Nyarko E."/>
            <person name="Jarju S."/>
            <person name="Secka A."/>
            <person name="Antonio M."/>
            <person name="Oren A."/>
            <person name="Chaudhuri R.R."/>
            <person name="La Ragione R."/>
            <person name="Hildebrand F."/>
            <person name="Pallen M.J."/>
        </authorList>
    </citation>
    <scope>NUCLEOTIDE SEQUENCE</scope>
    <source>
        <strain evidence="4">ChiHjej13B12-24818</strain>
    </source>
</reference>
<name>A0A9D2LEP3_9MICO</name>
<feature type="transmembrane region" description="Helical" evidence="2">
    <location>
        <begin position="6"/>
        <end position="31"/>
    </location>
</feature>
<dbReference type="AlphaFoldDB" id="A0A9D2LEP3"/>